<dbReference type="STRING" id="28117.BHV66_04655"/>
<dbReference type="AlphaFoldDB" id="A0A1Q6F7W5"/>
<evidence type="ECO:0000256" key="3">
    <source>
        <dbReference type="ARBA" id="ARBA00023237"/>
    </source>
</evidence>
<keyword evidence="3" id="KW-0998">Cell outer membrane</keyword>
<dbReference type="InterPro" id="IPR006664">
    <property type="entry name" value="OMP_bac"/>
</dbReference>
<feature type="domain" description="OmpA-like" evidence="7">
    <location>
        <begin position="322"/>
        <end position="431"/>
    </location>
</feature>
<feature type="signal peptide" evidence="6">
    <location>
        <begin position="1"/>
        <end position="19"/>
    </location>
</feature>
<dbReference type="SUPFAM" id="SSF103088">
    <property type="entry name" value="OmpA-like"/>
    <property type="match status" value="1"/>
</dbReference>
<feature type="chain" id="PRO_5010283082" description="OmpA-like domain-containing protein" evidence="6">
    <location>
        <begin position="20"/>
        <end position="431"/>
    </location>
</feature>
<evidence type="ECO:0000256" key="2">
    <source>
        <dbReference type="ARBA" id="ARBA00023136"/>
    </source>
</evidence>
<dbReference type="InterPro" id="IPR050330">
    <property type="entry name" value="Bact_OuterMem_StrucFunc"/>
</dbReference>
<dbReference type="GO" id="GO:0009279">
    <property type="term" value="C:cell outer membrane"/>
    <property type="evidence" value="ECO:0007669"/>
    <property type="project" value="UniProtKB-SubCell"/>
</dbReference>
<evidence type="ECO:0000259" key="7">
    <source>
        <dbReference type="PROSITE" id="PS51123"/>
    </source>
</evidence>
<dbReference type="PANTHER" id="PTHR30329:SF21">
    <property type="entry name" value="LIPOPROTEIN YIAD-RELATED"/>
    <property type="match status" value="1"/>
</dbReference>
<evidence type="ECO:0000256" key="5">
    <source>
        <dbReference type="SAM" id="Coils"/>
    </source>
</evidence>
<comment type="subcellular location">
    <subcellularLocation>
        <location evidence="1">Cell outer membrane</location>
    </subcellularLocation>
</comment>
<evidence type="ECO:0000256" key="4">
    <source>
        <dbReference type="PROSITE-ProRule" id="PRU00473"/>
    </source>
</evidence>
<dbReference type="PANTHER" id="PTHR30329">
    <property type="entry name" value="STATOR ELEMENT OF FLAGELLAR MOTOR COMPLEX"/>
    <property type="match status" value="1"/>
</dbReference>
<dbReference type="InterPro" id="IPR006665">
    <property type="entry name" value="OmpA-like"/>
</dbReference>
<dbReference type="PROSITE" id="PS51123">
    <property type="entry name" value="OMPA_2"/>
    <property type="match status" value="1"/>
</dbReference>
<evidence type="ECO:0000256" key="6">
    <source>
        <dbReference type="SAM" id="SignalP"/>
    </source>
</evidence>
<dbReference type="Proteomes" id="UP000187417">
    <property type="component" value="Unassembled WGS sequence"/>
</dbReference>
<dbReference type="InterPro" id="IPR036737">
    <property type="entry name" value="OmpA-like_sf"/>
</dbReference>
<dbReference type="PRINTS" id="PR01021">
    <property type="entry name" value="OMPADOMAIN"/>
</dbReference>
<protein>
    <recommendedName>
        <fullName evidence="7">OmpA-like domain-containing protein</fullName>
    </recommendedName>
</protein>
<comment type="caution">
    <text evidence="8">The sequence shown here is derived from an EMBL/GenBank/DDBJ whole genome shotgun (WGS) entry which is preliminary data.</text>
</comment>
<evidence type="ECO:0000313" key="9">
    <source>
        <dbReference type="Proteomes" id="UP000187417"/>
    </source>
</evidence>
<dbReference type="EMBL" id="MNQH01000024">
    <property type="protein sequence ID" value="OKY94951.1"/>
    <property type="molecule type" value="Genomic_DNA"/>
</dbReference>
<organism evidence="8 9">
    <name type="scientific">Alistipes putredinis</name>
    <dbReference type="NCBI Taxonomy" id="28117"/>
    <lineage>
        <taxon>Bacteria</taxon>
        <taxon>Pseudomonadati</taxon>
        <taxon>Bacteroidota</taxon>
        <taxon>Bacteroidia</taxon>
        <taxon>Bacteroidales</taxon>
        <taxon>Rikenellaceae</taxon>
        <taxon>Alistipes</taxon>
    </lineage>
</organism>
<dbReference type="CDD" id="cd07185">
    <property type="entry name" value="OmpA_C-like"/>
    <property type="match status" value="1"/>
</dbReference>
<dbReference type="RefSeq" id="WP_022459709.1">
    <property type="nucleotide sequence ID" value="NZ_CAJJWD010000015.1"/>
</dbReference>
<keyword evidence="5" id="KW-0175">Coiled coil</keyword>
<accession>A0A1Q6F7W5</accession>
<name>A0A1Q6F7W5_9BACT</name>
<evidence type="ECO:0000313" key="8">
    <source>
        <dbReference type="EMBL" id="OKY94951.1"/>
    </source>
</evidence>
<dbReference type="Pfam" id="PF00691">
    <property type="entry name" value="OmpA"/>
    <property type="match status" value="1"/>
</dbReference>
<gene>
    <name evidence="8" type="ORF">BHV66_04655</name>
</gene>
<dbReference type="Gene3D" id="3.30.1330.60">
    <property type="entry name" value="OmpA-like domain"/>
    <property type="match status" value="1"/>
</dbReference>
<feature type="coiled-coil region" evidence="5">
    <location>
        <begin position="266"/>
        <end position="300"/>
    </location>
</feature>
<proteinExistence type="predicted"/>
<keyword evidence="6" id="KW-0732">Signal</keyword>
<keyword evidence="2 4" id="KW-0472">Membrane</keyword>
<evidence type="ECO:0000256" key="1">
    <source>
        <dbReference type="ARBA" id="ARBA00004442"/>
    </source>
</evidence>
<sequence length="431" mass="47762">MKKLFITMALVLCAAAASAQVVAVAEEIVVEEQQPKRRGWAGYETNRFFDNWEITVAGGAQIMVFNGTLGKDDFGSSRFNHINWQADFSLTKWFHPVMGARLQIQGGQYQNDTAFGNQYMKDPYIFTHMDFMVNLSNWIGGERDDRVYYAVPFAGFGYHVSGFTDKFQRDWGYGTDHSFAFTAGLLNKFRVCPALDIELELKAWMLPSSNMPSILNSGTQKVAAAYSATIGLTYRFNRRGFKQASPYTAADVMAYQAAVADRDLALAAVQADNAELANDLAAANKAAKKAAAEAAAAKKAAEMAKWGPNPIPADQLDGNAYTDDIYLTSKGITFFNIGQTELSPKEKLRLDIIATQIKNAPKNKIYVIEGHADPQTGSKAVNTRLAEQRAKKVYDYLISKGVKAENLQYKGYSDTKSPFKTEQENRVTVIR</sequence>
<reference evidence="8 9" key="1">
    <citation type="journal article" date="2016" name="Nat. Biotechnol.">
        <title>Measurement of bacterial replication rates in microbial communities.</title>
        <authorList>
            <person name="Brown C.T."/>
            <person name="Olm M.R."/>
            <person name="Thomas B.C."/>
            <person name="Banfield J.F."/>
        </authorList>
    </citation>
    <scope>NUCLEOTIDE SEQUENCE [LARGE SCALE GENOMIC DNA]</scope>
    <source>
        <strain evidence="8">CAG:67_53_122</strain>
    </source>
</reference>